<dbReference type="EC" id="7.2.1.3" evidence="11"/>
<proteinExistence type="predicted"/>
<dbReference type="Proteomes" id="UP001161247">
    <property type="component" value="Chromosome 2"/>
</dbReference>
<keyword evidence="6" id="KW-0479">Metal-binding</keyword>
<keyword evidence="4" id="KW-0349">Heme</keyword>
<dbReference type="AlphaFoldDB" id="A0AAV1CLQ0"/>
<keyword evidence="17" id="KW-1185">Reference proteome</keyword>
<evidence type="ECO:0000256" key="10">
    <source>
        <dbReference type="ARBA" id="ARBA00023136"/>
    </source>
</evidence>
<keyword evidence="13" id="KW-0175">Coiled coil</keyword>
<evidence type="ECO:0000256" key="8">
    <source>
        <dbReference type="ARBA" id="ARBA00022989"/>
    </source>
</evidence>
<evidence type="ECO:0000256" key="6">
    <source>
        <dbReference type="ARBA" id="ARBA00022723"/>
    </source>
</evidence>
<keyword evidence="8 14" id="KW-1133">Transmembrane helix</keyword>
<keyword evidence="3" id="KW-0813">Transport</keyword>
<gene>
    <name evidence="16" type="ORF">OLC1_LOCUS7089</name>
</gene>
<comment type="catalytic activity">
    <reaction evidence="12">
        <text>Fe(3+)(out) + L-ascorbate(in) = monodehydro-L-ascorbate radical(in) + Fe(2+)(out) + H(+)</text>
        <dbReference type="Rhea" id="RHEA:30403"/>
        <dbReference type="ChEBI" id="CHEBI:15378"/>
        <dbReference type="ChEBI" id="CHEBI:29033"/>
        <dbReference type="ChEBI" id="CHEBI:29034"/>
        <dbReference type="ChEBI" id="CHEBI:38290"/>
        <dbReference type="ChEBI" id="CHEBI:59513"/>
        <dbReference type="EC" id="7.2.1.3"/>
    </reaction>
</comment>
<keyword evidence="5 14" id="KW-0812">Transmembrane</keyword>
<evidence type="ECO:0000256" key="14">
    <source>
        <dbReference type="SAM" id="Phobius"/>
    </source>
</evidence>
<dbReference type="GO" id="GO:0046872">
    <property type="term" value="F:metal ion binding"/>
    <property type="evidence" value="ECO:0007669"/>
    <property type="project" value="UniProtKB-KW"/>
</dbReference>
<feature type="transmembrane region" description="Helical" evidence="14">
    <location>
        <begin position="283"/>
        <end position="303"/>
    </location>
</feature>
<dbReference type="Gene3D" id="1.20.120.1770">
    <property type="match status" value="1"/>
</dbReference>
<evidence type="ECO:0000256" key="9">
    <source>
        <dbReference type="ARBA" id="ARBA00023004"/>
    </source>
</evidence>
<evidence type="ECO:0000256" key="7">
    <source>
        <dbReference type="ARBA" id="ARBA00022982"/>
    </source>
</evidence>
<accession>A0AAV1CLQ0</accession>
<evidence type="ECO:0000256" key="2">
    <source>
        <dbReference type="ARBA" id="ARBA00004141"/>
    </source>
</evidence>
<dbReference type="InterPro" id="IPR006593">
    <property type="entry name" value="Cyt_b561/ferric_Rdtase_TM"/>
</dbReference>
<sequence>MVSVSLFSSPSLLLTARFSAFIVAALVLIWALRFKNSFTPRSSSQEDLIYAVLHPLSMVIGFIVVSGEAILVHRWLPGSSNRKKSVHLSLQGFALGSGIFGIWSKFHSNDGIVANFYSLHSWMGLFCITLFGAQWILGFLSFWHKGEVRGTRVRVLPWHVFVGLYTYALAVITAETGLLEKLTFLQTRGDVMKRSTESMVVNGLGLGLALLSGIVILAAISPKHKPLIIPRNHPGNLRISASIAKKDQGISWVSTELKGPDDYNGWAVVETPTQLKKRRKEGAIVMICIGATALLGVIAFFSLSRKGFKFQFSAPFSRLGSVLPYQTEGNGIAIEIAESEVLQDKAETSEDYLEDVSDTVKQNVLKEPKHNLQGARQLGRIRVPVAADSTQQEALRLLKKLKIIEDSVTEDELCTRREYARWLIRANSQLERSQRHRIVSAAALSGSAVAAFDDVNVNDPDFVQIQCLAEAGIVASKLLDGSTSSDKKDSDGEPVACFSPERFISRQDLISWKAKLEYGVMQGINKEVSTKNIPFLDSRDISSEAVIDLFTDTLADEKSILRRVFGQIKRLQPRKPSTKAQAAVALTSGRMADFIHAELSRLEAENASKETAKLEIKSELLDRGIIRRFWERKIEEERNHGLEIEKDYLDAIHDLEQEKAIQESGLAEILKQKAALDCQKQLLSSLKLEVQEMSEHLEVERANFINERNSLEGVLQDLQLKHEGLLDAKSILEAEIEALRILRSWVDDEARKSQARAKVLGDAGKRWRWDKKS</sequence>
<feature type="transmembrane region" description="Helical" evidence="14">
    <location>
        <begin position="85"/>
        <end position="103"/>
    </location>
</feature>
<dbReference type="GO" id="GO:0140571">
    <property type="term" value="F:transmembrane ascorbate ferrireductase activity"/>
    <property type="evidence" value="ECO:0007669"/>
    <property type="project" value="UniProtKB-EC"/>
</dbReference>
<feature type="domain" description="Cytochrome b561" evidence="15">
    <location>
        <begin position="15"/>
        <end position="220"/>
    </location>
</feature>
<dbReference type="PANTHER" id="PTHR33740:SF1">
    <property type="entry name" value="SLH DOMAIN PROTEIN"/>
    <property type="match status" value="1"/>
</dbReference>
<dbReference type="CDD" id="cd08766">
    <property type="entry name" value="Cyt_b561_ACYB-1_like"/>
    <property type="match status" value="1"/>
</dbReference>
<comment type="subcellular location">
    <subcellularLocation>
        <location evidence="2">Membrane</location>
        <topology evidence="2">Multi-pass membrane protein</topology>
    </subcellularLocation>
</comment>
<dbReference type="FunFam" id="1.20.120.1770:FF:000001">
    <property type="entry name" value="Cytochrome b reductase 1"/>
    <property type="match status" value="1"/>
</dbReference>
<dbReference type="PANTHER" id="PTHR33740">
    <property type="entry name" value="GPI-ANCHORED ADHESIN-LIKE PROTEIN"/>
    <property type="match status" value="1"/>
</dbReference>
<keyword evidence="9" id="KW-0408">Iron</keyword>
<dbReference type="Pfam" id="PF03188">
    <property type="entry name" value="Cytochrom_B561"/>
    <property type="match status" value="1"/>
</dbReference>
<feature type="transmembrane region" description="Helical" evidence="14">
    <location>
        <begin position="199"/>
        <end position="220"/>
    </location>
</feature>
<evidence type="ECO:0000256" key="13">
    <source>
        <dbReference type="SAM" id="Coils"/>
    </source>
</evidence>
<dbReference type="PROSITE" id="PS50939">
    <property type="entry name" value="CYTOCHROME_B561"/>
    <property type="match status" value="1"/>
</dbReference>
<reference evidence="16" key="1">
    <citation type="submission" date="2023-03" db="EMBL/GenBank/DDBJ databases">
        <authorList>
            <person name="Julca I."/>
        </authorList>
    </citation>
    <scope>NUCLEOTIDE SEQUENCE</scope>
</reference>
<comment type="cofactor">
    <cofactor evidence="1">
        <name>heme b</name>
        <dbReference type="ChEBI" id="CHEBI:60344"/>
    </cofactor>
</comment>
<feature type="transmembrane region" description="Helical" evidence="14">
    <location>
        <begin position="52"/>
        <end position="73"/>
    </location>
</feature>
<dbReference type="GO" id="GO:0016020">
    <property type="term" value="C:membrane"/>
    <property type="evidence" value="ECO:0007669"/>
    <property type="project" value="UniProtKB-SubCell"/>
</dbReference>
<evidence type="ECO:0000256" key="4">
    <source>
        <dbReference type="ARBA" id="ARBA00022617"/>
    </source>
</evidence>
<evidence type="ECO:0000256" key="1">
    <source>
        <dbReference type="ARBA" id="ARBA00001970"/>
    </source>
</evidence>
<feature type="coiled-coil region" evidence="13">
    <location>
        <begin position="683"/>
        <end position="735"/>
    </location>
</feature>
<evidence type="ECO:0000256" key="12">
    <source>
        <dbReference type="ARBA" id="ARBA00051575"/>
    </source>
</evidence>
<evidence type="ECO:0000256" key="11">
    <source>
        <dbReference type="ARBA" id="ARBA00024225"/>
    </source>
</evidence>
<evidence type="ECO:0000313" key="17">
    <source>
        <dbReference type="Proteomes" id="UP001161247"/>
    </source>
</evidence>
<evidence type="ECO:0000259" key="15">
    <source>
        <dbReference type="PROSITE" id="PS50939"/>
    </source>
</evidence>
<feature type="transmembrane region" description="Helical" evidence="14">
    <location>
        <begin position="155"/>
        <end position="179"/>
    </location>
</feature>
<name>A0AAV1CLQ0_OLDCO</name>
<keyword evidence="7" id="KW-0249">Electron transport</keyword>
<dbReference type="EMBL" id="OX459119">
    <property type="protein sequence ID" value="CAI9096301.1"/>
    <property type="molecule type" value="Genomic_DNA"/>
</dbReference>
<evidence type="ECO:0000256" key="3">
    <source>
        <dbReference type="ARBA" id="ARBA00022448"/>
    </source>
</evidence>
<evidence type="ECO:0000256" key="5">
    <source>
        <dbReference type="ARBA" id="ARBA00022692"/>
    </source>
</evidence>
<feature type="transmembrane region" description="Helical" evidence="14">
    <location>
        <begin position="123"/>
        <end position="143"/>
    </location>
</feature>
<evidence type="ECO:0000313" key="16">
    <source>
        <dbReference type="EMBL" id="CAI9096301.1"/>
    </source>
</evidence>
<keyword evidence="10 14" id="KW-0472">Membrane</keyword>
<feature type="transmembrane region" description="Helical" evidence="14">
    <location>
        <begin position="12"/>
        <end position="32"/>
    </location>
</feature>
<organism evidence="16 17">
    <name type="scientific">Oldenlandia corymbosa var. corymbosa</name>
    <dbReference type="NCBI Taxonomy" id="529605"/>
    <lineage>
        <taxon>Eukaryota</taxon>
        <taxon>Viridiplantae</taxon>
        <taxon>Streptophyta</taxon>
        <taxon>Embryophyta</taxon>
        <taxon>Tracheophyta</taxon>
        <taxon>Spermatophyta</taxon>
        <taxon>Magnoliopsida</taxon>
        <taxon>eudicotyledons</taxon>
        <taxon>Gunneridae</taxon>
        <taxon>Pentapetalae</taxon>
        <taxon>asterids</taxon>
        <taxon>lamiids</taxon>
        <taxon>Gentianales</taxon>
        <taxon>Rubiaceae</taxon>
        <taxon>Rubioideae</taxon>
        <taxon>Spermacoceae</taxon>
        <taxon>Hedyotis-Oldenlandia complex</taxon>
        <taxon>Oldenlandia</taxon>
    </lineage>
</organism>
<protein>
    <recommendedName>
        <fullName evidence="11">ascorbate ferrireductase (transmembrane)</fullName>
        <ecNumber evidence="11">7.2.1.3</ecNumber>
    </recommendedName>
</protein>
<dbReference type="SMART" id="SM00665">
    <property type="entry name" value="B561"/>
    <property type="match status" value="1"/>
</dbReference>